<proteinExistence type="predicted"/>
<name>A0A9P5TM19_GYMJU</name>
<evidence type="ECO:0000256" key="2">
    <source>
        <dbReference type="SAM" id="Phobius"/>
    </source>
</evidence>
<dbReference type="EMBL" id="JADNYJ010000063">
    <property type="protein sequence ID" value="KAF8894886.1"/>
    <property type="molecule type" value="Genomic_DNA"/>
</dbReference>
<comment type="caution">
    <text evidence="3">The sequence shown here is derived from an EMBL/GenBank/DDBJ whole genome shotgun (WGS) entry which is preliminary data.</text>
</comment>
<dbReference type="OrthoDB" id="2553651at2759"/>
<feature type="compositionally biased region" description="Basic and acidic residues" evidence="1">
    <location>
        <begin position="18"/>
        <end position="32"/>
    </location>
</feature>
<dbReference type="AlphaFoldDB" id="A0A9P5TM19"/>
<evidence type="ECO:0000313" key="3">
    <source>
        <dbReference type="EMBL" id="KAF8894886.1"/>
    </source>
</evidence>
<feature type="transmembrane region" description="Helical" evidence="2">
    <location>
        <begin position="81"/>
        <end position="102"/>
    </location>
</feature>
<sequence length="215" mass="23570">NIADDTAKVNLVAPEFKDDPHTYTSEADRIIERPNSGPMISPFADPIKAPSSSKPKRHESKEAKVNHMWELVRKYAIRPGVAGGLLGLVNVGLLASVGRTFYVRPHLRHDVSAISSTIALSIALISLEGFVAVRYLQTHRGKEAERKAKEEAVIFRNLHEQIMMPKILGGLLGMINAAVIGAVGYLSYVHWDRAWDRRTVSAISVGLLALWGGEG</sequence>
<keyword evidence="4" id="KW-1185">Reference proteome</keyword>
<accession>A0A9P5TM19</accession>
<feature type="region of interest" description="Disordered" evidence="1">
    <location>
        <begin position="18"/>
        <end position="62"/>
    </location>
</feature>
<keyword evidence="2" id="KW-0812">Transmembrane</keyword>
<dbReference type="Proteomes" id="UP000724874">
    <property type="component" value="Unassembled WGS sequence"/>
</dbReference>
<organism evidence="3 4">
    <name type="scientific">Gymnopilus junonius</name>
    <name type="common">Spectacular rustgill mushroom</name>
    <name type="synonym">Gymnopilus spectabilis subsp. junonius</name>
    <dbReference type="NCBI Taxonomy" id="109634"/>
    <lineage>
        <taxon>Eukaryota</taxon>
        <taxon>Fungi</taxon>
        <taxon>Dikarya</taxon>
        <taxon>Basidiomycota</taxon>
        <taxon>Agaricomycotina</taxon>
        <taxon>Agaricomycetes</taxon>
        <taxon>Agaricomycetidae</taxon>
        <taxon>Agaricales</taxon>
        <taxon>Agaricineae</taxon>
        <taxon>Hymenogastraceae</taxon>
        <taxon>Gymnopilus</taxon>
    </lineage>
</organism>
<evidence type="ECO:0000313" key="4">
    <source>
        <dbReference type="Proteomes" id="UP000724874"/>
    </source>
</evidence>
<gene>
    <name evidence="3" type="ORF">CPB84DRAFT_1682540</name>
</gene>
<feature type="non-terminal residue" evidence="3">
    <location>
        <position position="1"/>
    </location>
</feature>
<keyword evidence="2" id="KW-1133">Transmembrane helix</keyword>
<feature type="transmembrane region" description="Helical" evidence="2">
    <location>
        <begin position="114"/>
        <end position="136"/>
    </location>
</feature>
<keyword evidence="2" id="KW-0472">Membrane</keyword>
<feature type="transmembrane region" description="Helical" evidence="2">
    <location>
        <begin position="167"/>
        <end position="188"/>
    </location>
</feature>
<reference evidence="3" key="1">
    <citation type="submission" date="2020-11" db="EMBL/GenBank/DDBJ databases">
        <authorList>
            <consortium name="DOE Joint Genome Institute"/>
            <person name="Ahrendt S."/>
            <person name="Riley R."/>
            <person name="Andreopoulos W."/>
            <person name="LaButti K."/>
            <person name="Pangilinan J."/>
            <person name="Ruiz-duenas F.J."/>
            <person name="Barrasa J.M."/>
            <person name="Sanchez-Garcia M."/>
            <person name="Camarero S."/>
            <person name="Miyauchi S."/>
            <person name="Serrano A."/>
            <person name="Linde D."/>
            <person name="Babiker R."/>
            <person name="Drula E."/>
            <person name="Ayuso-Fernandez I."/>
            <person name="Pacheco R."/>
            <person name="Padilla G."/>
            <person name="Ferreira P."/>
            <person name="Barriuso J."/>
            <person name="Kellner H."/>
            <person name="Castanera R."/>
            <person name="Alfaro M."/>
            <person name="Ramirez L."/>
            <person name="Pisabarro A.G."/>
            <person name="Kuo A."/>
            <person name="Tritt A."/>
            <person name="Lipzen A."/>
            <person name="He G."/>
            <person name="Yan M."/>
            <person name="Ng V."/>
            <person name="Cullen D."/>
            <person name="Martin F."/>
            <person name="Rosso M.-N."/>
            <person name="Henrissat B."/>
            <person name="Hibbett D."/>
            <person name="Martinez A.T."/>
            <person name="Grigoriev I.V."/>
        </authorList>
    </citation>
    <scope>NUCLEOTIDE SEQUENCE</scope>
    <source>
        <strain evidence="3">AH 44721</strain>
    </source>
</reference>
<evidence type="ECO:0000256" key="1">
    <source>
        <dbReference type="SAM" id="MobiDB-lite"/>
    </source>
</evidence>
<protein>
    <submittedName>
        <fullName evidence="3">Uncharacterized protein</fullName>
    </submittedName>
</protein>